<reference evidence="2 4" key="2">
    <citation type="submission" date="2019-10" db="EMBL/GenBank/DDBJ databases">
        <authorList>
            <person name="Kayansamruaj P."/>
        </authorList>
    </citation>
    <scope>NUCLEOTIDE SEQUENCE [LARGE SCALE GENOMIC DNA]</scope>
    <source>
        <strain evidence="2">SDDV_Thai_2019</strain>
    </source>
</reference>
<dbReference type="EMBL" id="KR139659">
    <property type="protein sequence ID" value="AKU37427.1"/>
    <property type="molecule type" value="Genomic_DNA"/>
</dbReference>
<dbReference type="KEGG" id="vg:25479061"/>
<dbReference type="Proteomes" id="UP000510602">
    <property type="component" value="Segment"/>
</dbReference>
<reference evidence="1 3" key="1">
    <citation type="journal article" date="2015" name="PLoS Pathog.">
        <title>A Novel Virus Causes Scale Drop Disease in Lates calcarifer.</title>
        <authorList>
            <person name="de Groof A."/>
            <person name="Guelen L."/>
            <person name="Deijs M."/>
            <person name="van der Wal Y."/>
            <person name="Miyata M."/>
            <person name="Ng K.S."/>
            <person name="van Grinsven L."/>
            <person name="Simmelink B."/>
            <person name="Biermann Y."/>
            <person name="Grisez L."/>
            <person name="van Lent J."/>
            <person name="de Ronde A."/>
            <person name="Chang S.F."/>
            <person name="Schrier C."/>
            <person name="van der Hoek L."/>
        </authorList>
    </citation>
    <scope>NUCLEOTIDE SEQUENCE [LARGE SCALE GENOMIC DNA]</scope>
    <source>
        <strain evidence="1">C4575</strain>
    </source>
</reference>
<dbReference type="RefSeq" id="YP_009163773.1">
    <property type="nucleotide sequence ID" value="NC_027778.1"/>
</dbReference>
<keyword evidence="2" id="KW-0396">Initiation factor</keyword>
<evidence type="ECO:0000313" key="3">
    <source>
        <dbReference type="Proteomes" id="UP000201485"/>
    </source>
</evidence>
<keyword evidence="2" id="KW-0648">Protein biosynthesis</keyword>
<keyword evidence="3" id="KW-1185">Reference proteome</keyword>
<name>A0A0K1L639_9VIRU</name>
<evidence type="ECO:0000313" key="2">
    <source>
        <dbReference type="EMBL" id="QLI60682.1"/>
    </source>
</evidence>
<dbReference type="Gene3D" id="1.25.40.180">
    <property type="match status" value="1"/>
</dbReference>
<organism evidence="1 3">
    <name type="scientific">Scale drop disease virus</name>
    <dbReference type="NCBI Taxonomy" id="1697349"/>
    <lineage>
        <taxon>Viruses</taxon>
        <taxon>Varidnaviria</taxon>
        <taxon>Bamfordvirae</taxon>
        <taxon>Nucleocytoviricota</taxon>
        <taxon>Megaviricetes</taxon>
        <taxon>Pimascovirales</taxon>
        <taxon>Pimascovirales incertae sedis</taxon>
        <taxon>Iridoviridae</taxon>
        <taxon>Alphairidovirinae</taxon>
        <taxon>Megalocytivirus</taxon>
        <taxon>Megalocytivirus lates1</taxon>
    </lineage>
</organism>
<gene>
    <name evidence="1" type="ORF">SDDV_012</name>
</gene>
<sequence length="125" mass="14707">MREERIKAFFQFVKCAILNNNVNAQEVLAEALRLDVKMFAPLILCELLFDCKICEQIKTYKQCFYLLCENDLQATKYLLKGIEFVIWLYPETLVPQAPLIMKELCDACLITDKQVTKKWLKMFDV</sequence>
<dbReference type="EMBL" id="MN562489">
    <property type="protein sequence ID" value="QLI60682.1"/>
    <property type="molecule type" value="Genomic_DNA"/>
</dbReference>
<dbReference type="Proteomes" id="UP000201485">
    <property type="component" value="Segment"/>
</dbReference>
<accession>A0A0K1L639</accession>
<protein>
    <submittedName>
        <fullName evidence="2">Eukaryotic translation initiation factor</fullName>
    </submittedName>
    <submittedName>
        <fullName evidence="1">ORF_012R</fullName>
    </submittedName>
</protein>
<evidence type="ECO:0000313" key="1">
    <source>
        <dbReference type="EMBL" id="AKU37427.1"/>
    </source>
</evidence>
<evidence type="ECO:0000313" key="4">
    <source>
        <dbReference type="Proteomes" id="UP000510602"/>
    </source>
</evidence>
<proteinExistence type="predicted"/>
<dbReference type="GeneID" id="25479061"/>